<sequence>MRSFIKTTVFSALMLSTLVGGAFAASGGIDDSSGDYYEGIDPHADALNPPIPRMAPMTTTMTTSSIHRTMAERPRLTHVLSELRVDDRRISRLRPVAANSARHEEADIRAQAMAVADRHDGVIPGRNYQQLQREIRKLDRDIVRSS</sequence>
<dbReference type="Proteomes" id="UP000192903">
    <property type="component" value="Unassembled WGS sequence"/>
</dbReference>
<organism evidence="2 3">
    <name type="scientific">Xaviernesmea oryzae</name>
    <dbReference type="NCBI Taxonomy" id="464029"/>
    <lineage>
        <taxon>Bacteria</taxon>
        <taxon>Pseudomonadati</taxon>
        <taxon>Pseudomonadota</taxon>
        <taxon>Alphaproteobacteria</taxon>
        <taxon>Hyphomicrobiales</taxon>
        <taxon>Rhizobiaceae</taxon>
        <taxon>Rhizobium/Agrobacterium group</taxon>
        <taxon>Xaviernesmea</taxon>
    </lineage>
</organism>
<protein>
    <submittedName>
        <fullName evidence="2">Uncharacterized protein</fullName>
    </submittedName>
</protein>
<name>A0A1X7GWE6_9HYPH</name>
<keyword evidence="1" id="KW-0732">Signal</keyword>
<dbReference type="EMBL" id="FXAF01000011">
    <property type="protein sequence ID" value="SMF75254.1"/>
    <property type="molecule type" value="Genomic_DNA"/>
</dbReference>
<keyword evidence="3" id="KW-1185">Reference proteome</keyword>
<evidence type="ECO:0000313" key="3">
    <source>
        <dbReference type="Proteomes" id="UP000192903"/>
    </source>
</evidence>
<gene>
    <name evidence="2" type="ORF">SAMN02982989_4480</name>
</gene>
<dbReference type="RefSeq" id="WP_085425048.1">
    <property type="nucleotide sequence ID" value="NZ_FXAF01000011.1"/>
</dbReference>
<feature type="signal peptide" evidence="1">
    <location>
        <begin position="1"/>
        <end position="24"/>
    </location>
</feature>
<proteinExistence type="predicted"/>
<dbReference type="AlphaFoldDB" id="A0A1X7GWE6"/>
<evidence type="ECO:0000313" key="2">
    <source>
        <dbReference type="EMBL" id="SMF75254.1"/>
    </source>
</evidence>
<accession>A0A1X7GWE6</accession>
<feature type="chain" id="PRO_5010867120" evidence="1">
    <location>
        <begin position="25"/>
        <end position="146"/>
    </location>
</feature>
<evidence type="ECO:0000256" key="1">
    <source>
        <dbReference type="SAM" id="SignalP"/>
    </source>
</evidence>
<reference evidence="3" key="1">
    <citation type="submission" date="2017-04" db="EMBL/GenBank/DDBJ databases">
        <authorList>
            <person name="Varghese N."/>
            <person name="Submissions S."/>
        </authorList>
    </citation>
    <scope>NUCLEOTIDE SEQUENCE [LARGE SCALE GENOMIC DNA]</scope>
    <source>
        <strain evidence="3">B4P</strain>
    </source>
</reference>
<dbReference type="STRING" id="464029.SAMN02982989_4480"/>
<dbReference type="OrthoDB" id="8278237at2"/>